<protein>
    <submittedName>
        <fullName evidence="1">Uncharacterized protein</fullName>
    </submittedName>
</protein>
<evidence type="ECO:0000313" key="2">
    <source>
        <dbReference type="Proteomes" id="UP000232145"/>
    </source>
</evidence>
<dbReference type="AlphaFoldDB" id="A0A2N0AI79"/>
<reference evidence="1 2" key="1">
    <citation type="submission" date="2017-07" db="EMBL/GenBank/DDBJ databases">
        <title>Leptospira spp. isolated from tropical soils.</title>
        <authorList>
            <person name="Thibeaux R."/>
            <person name="Iraola G."/>
            <person name="Ferres I."/>
            <person name="Bierque E."/>
            <person name="Girault D."/>
            <person name="Soupe-Gilbert M.-E."/>
            <person name="Picardeau M."/>
            <person name="Goarant C."/>
        </authorList>
    </citation>
    <scope>NUCLEOTIDE SEQUENCE [LARGE SCALE GENOMIC DNA]</scope>
    <source>
        <strain evidence="1 2">FH2-B-A1</strain>
    </source>
</reference>
<sequence length="62" mass="6924">MKLVGQGTILSERMKRIIATGKFENHGGAVNDPKLLTEAAKELFNSEKETISNFLDQMKSEK</sequence>
<gene>
    <name evidence="1" type="ORF">CH364_14720</name>
</gene>
<evidence type="ECO:0000313" key="1">
    <source>
        <dbReference type="EMBL" id="PJZ83999.1"/>
    </source>
</evidence>
<dbReference type="EMBL" id="NPDX01000004">
    <property type="protein sequence ID" value="PJZ83999.1"/>
    <property type="molecule type" value="Genomic_DNA"/>
</dbReference>
<dbReference type="RefSeq" id="WP_100744199.1">
    <property type="nucleotide sequence ID" value="NZ_NPDW01000002.1"/>
</dbReference>
<dbReference type="Proteomes" id="UP000232145">
    <property type="component" value="Unassembled WGS sequence"/>
</dbReference>
<keyword evidence="2" id="KW-1185">Reference proteome</keyword>
<comment type="caution">
    <text evidence="1">The sequence shown here is derived from an EMBL/GenBank/DDBJ whole genome shotgun (WGS) entry which is preliminary data.</text>
</comment>
<accession>A0A2N0AI79</accession>
<name>A0A2N0AI79_9LEPT</name>
<organism evidence="1 2">
    <name type="scientific">Leptospira harrisiae</name>
    <dbReference type="NCBI Taxonomy" id="2023189"/>
    <lineage>
        <taxon>Bacteria</taxon>
        <taxon>Pseudomonadati</taxon>
        <taxon>Spirochaetota</taxon>
        <taxon>Spirochaetia</taxon>
        <taxon>Leptospirales</taxon>
        <taxon>Leptospiraceae</taxon>
        <taxon>Leptospira</taxon>
    </lineage>
</organism>
<proteinExistence type="predicted"/>